<dbReference type="BioCyc" id="SESP1179773:BN6_RS06425-MONOMER"/>
<dbReference type="InterPro" id="IPR008979">
    <property type="entry name" value="Galactose-bd-like_sf"/>
</dbReference>
<dbReference type="InterPro" id="IPR009003">
    <property type="entry name" value="Peptidase_S1_PA"/>
</dbReference>
<protein>
    <recommendedName>
        <fullName evidence="4">P/Homo B domain-containing protein</fullName>
    </recommendedName>
</protein>
<dbReference type="Pfam" id="PF13365">
    <property type="entry name" value="Trypsin_2"/>
    <property type="match status" value="1"/>
</dbReference>
<evidence type="ECO:0000259" key="4">
    <source>
        <dbReference type="PROSITE" id="PS51829"/>
    </source>
</evidence>
<feature type="chain" id="PRO_5038936992" description="P/Homo B domain-containing protein" evidence="3">
    <location>
        <begin position="23"/>
        <end position="527"/>
    </location>
</feature>
<feature type="domain" description="P/Homo B" evidence="4">
    <location>
        <begin position="410"/>
        <end position="527"/>
    </location>
</feature>
<organism evidence="5 6">
    <name type="scientific">Saccharothrix espanaensis (strain ATCC 51144 / DSM 44229 / JCM 9112 / NBRC 15066 / NRRL 15764)</name>
    <dbReference type="NCBI Taxonomy" id="1179773"/>
    <lineage>
        <taxon>Bacteria</taxon>
        <taxon>Bacillati</taxon>
        <taxon>Actinomycetota</taxon>
        <taxon>Actinomycetes</taxon>
        <taxon>Pseudonocardiales</taxon>
        <taxon>Pseudonocardiaceae</taxon>
        <taxon>Saccharothrix</taxon>
    </lineage>
</organism>
<gene>
    <name evidence="5" type="ordered locus">BN6_13070</name>
</gene>
<accession>K0JT00</accession>
<keyword evidence="2" id="KW-0378">Hydrolase</keyword>
<sequence>MSIRSLLLPMAAALALATPVPAAVPAQAEPAQTPQPTVNEHVTKAGELKSRSESLRYAPTGRSWQVVLTEPGSSYVKVHFASLKLAPGDRVTVADPSGREVHTYHGNPTTTAFPGDSAHTVHGRTGFAAMSVDGDTAVVTLHAAKERPNAAVLTRQGFGVRIDSYYRGFNQAETAAANPGTLSVCGTDARKDVVCYQTNHPTEYARSGAVARQLLNGLGHCTAWRVGNTNRMLTNFHCMESAADLRASEFQFDYQCSTCGGNNPKPGTKVSGLELIKSSPLSALDYALFSVNNFDSIKSFGTLYLDVREPKAGERIYIPGHGDTKPKRLSLYEESDGGAYCKIDVVASGVNTGYKCDSSGGNSGSPVLAGSSHKVIALHHLGGCPNWGTRISLVNNEIASLIDNNDGGGPGPGPGKRFDNAADFAIKDLATVESPITASGLTGNAPSALKVEVSIKHTYRGDVRLHLVGPDGTAYLLKDTSNDSADDIVATYPVNATAQVANGVWKLRVYDAYQGDTGTLDSWALQF</sequence>
<dbReference type="Proteomes" id="UP000006281">
    <property type="component" value="Chromosome"/>
</dbReference>
<dbReference type="Gene3D" id="2.40.10.10">
    <property type="entry name" value="Trypsin-like serine proteases"/>
    <property type="match status" value="1"/>
</dbReference>
<dbReference type="PANTHER" id="PTHR36234:SF5">
    <property type="entry name" value="LYSYL ENDOPEPTIDASE"/>
    <property type="match status" value="1"/>
</dbReference>
<evidence type="ECO:0000256" key="3">
    <source>
        <dbReference type="SAM" id="SignalP"/>
    </source>
</evidence>
<evidence type="ECO:0000313" key="5">
    <source>
        <dbReference type="EMBL" id="CCH28632.1"/>
    </source>
</evidence>
<dbReference type="eggNOG" id="COG3591">
    <property type="taxonomic scope" value="Bacteria"/>
</dbReference>
<dbReference type="eggNOG" id="COG4935">
    <property type="taxonomic scope" value="Bacteria"/>
</dbReference>
<dbReference type="STRING" id="1179773.BN6_13070"/>
<dbReference type="SUPFAM" id="SSF50494">
    <property type="entry name" value="Trypsin-like serine proteases"/>
    <property type="match status" value="1"/>
</dbReference>
<dbReference type="GO" id="GO:0004252">
    <property type="term" value="F:serine-type endopeptidase activity"/>
    <property type="evidence" value="ECO:0007669"/>
    <property type="project" value="InterPro"/>
</dbReference>
<evidence type="ECO:0000256" key="1">
    <source>
        <dbReference type="ARBA" id="ARBA00022670"/>
    </source>
</evidence>
<dbReference type="Gene3D" id="2.60.120.260">
    <property type="entry name" value="Galactose-binding domain-like"/>
    <property type="match status" value="1"/>
</dbReference>
<dbReference type="HOGENOM" id="CLU_036779_1_0_11"/>
<feature type="signal peptide" evidence="3">
    <location>
        <begin position="1"/>
        <end position="22"/>
    </location>
</feature>
<dbReference type="KEGG" id="sesp:BN6_13070"/>
<dbReference type="EMBL" id="HE804045">
    <property type="protein sequence ID" value="CCH28632.1"/>
    <property type="molecule type" value="Genomic_DNA"/>
</dbReference>
<dbReference type="GO" id="GO:0006508">
    <property type="term" value="P:proteolysis"/>
    <property type="evidence" value="ECO:0007669"/>
    <property type="project" value="UniProtKB-KW"/>
</dbReference>
<reference evidence="5 6" key="1">
    <citation type="journal article" date="2012" name="BMC Genomics">
        <title>Complete genome sequence of Saccharothrix espanaensis DSM 44229T and comparison to the other completely sequenced Pseudonocardiaceae.</title>
        <authorList>
            <person name="Strobel T."/>
            <person name="Al-Dilaimi A."/>
            <person name="Blom J."/>
            <person name="Gessner A."/>
            <person name="Kalinowski J."/>
            <person name="Luzhetska M."/>
            <person name="Puhler A."/>
            <person name="Szczepanowski R."/>
            <person name="Bechthold A."/>
            <person name="Ruckert C."/>
        </authorList>
    </citation>
    <scope>NUCLEOTIDE SEQUENCE [LARGE SCALE GENOMIC DNA]</scope>
    <source>
        <strain evidence="6">ATCC 51144 / DSM 44229 / JCM 9112 / NBRC 15066 / NRRL 15764</strain>
    </source>
</reference>
<proteinExistence type="predicted"/>
<keyword evidence="1" id="KW-0645">Protease</keyword>
<dbReference type="SUPFAM" id="SSF49785">
    <property type="entry name" value="Galactose-binding domain-like"/>
    <property type="match status" value="1"/>
</dbReference>
<evidence type="ECO:0000313" key="6">
    <source>
        <dbReference type="Proteomes" id="UP000006281"/>
    </source>
</evidence>
<name>K0JT00_SACES</name>
<dbReference type="PANTHER" id="PTHR36234">
    <property type="entry name" value="LYSYL ENDOPEPTIDASE"/>
    <property type="match status" value="1"/>
</dbReference>
<keyword evidence="6" id="KW-1185">Reference proteome</keyword>
<dbReference type="Pfam" id="PF01483">
    <property type="entry name" value="P_proprotein"/>
    <property type="match status" value="1"/>
</dbReference>
<dbReference type="AlphaFoldDB" id="K0JT00"/>
<keyword evidence="3" id="KW-0732">Signal</keyword>
<dbReference type="PROSITE" id="PS51829">
    <property type="entry name" value="P_HOMO_B"/>
    <property type="match status" value="1"/>
</dbReference>
<dbReference type="InterPro" id="IPR043504">
    <property type="entry name" value="Peptidase_S1_PA_chymotrypsin"/>
</dbReference>
<dbReference type="PATRIC" id="fig|1179773.3.peg.1312"/>
<dbReference type="InterPro" id="IPR002884">
    <property type="entry name" value="P_dom"/>
</dbReference>
<evidence type="ECO:0000256" key="2">
    <source>
        <dbReference type="ARBA" id="ARBA00022801"/>
    </source>
</evidence>